<dbReference type="GO" id="GO:0016020">
    <property type="term" value="C:membrane"/>
    <property type="evidence" value="ECO:0007669"/>
    <property type="project" value="UniProtKB-UniRule"/>
</dbReference>
<keyword evidence="4" id="KW-1185">Reference proteome</keyword>
<dbReference type="PANTHER" id="PTHR30329">
    <property type="entry name" value="STATOR ELEMENT OF FLAGELLAR MOTOR COMPLEX"/>
    <property type="match status" value="1"/>
</dbReference>
<dbReference type="PANTHER" id="PTHR30329:SF21">
    <property type="entry name" value="LIPOPROTEIN YIAD-RELATED"/>
    <property type="match status" value="1"/>
</dbReference>
<feature type="domain" description="OmpA-like" evidence="2">
    <location>
        <begin position="269"/>
        <end position="385"/>
    </location>
</feature>
<dbReference type="PROSITE" id="PS51123">
    <property type="entry name" value="OMPA_2"/>
    <property type="match status" value="1"/>
</dbReference>
<gene>
    <name evidence="3" type="ORF">CR532_00835</name>
</gene>
<organism evidence="3 4">
    <name type="scientific">Candidatus Borreliella tachyglossi</name>
    <dbReference type="NCBI Taxonomy" id="1964448"/>
    <lineage>
        <taxon>Bacteria</taxon>
        <taxon>Pseudomonadati</taxon>
        <taxon>Spirochaetota</taxon>
        <taxon>Spirochaetia</taxon>
        <taxon>Spirochaetales</taxon>
        <taxon>Borreliaceae</taxon>
        <taxon>Borreliella</taxon>
    </lineage>
</organism>
<dbReference type="CDD" id="cd07185">
    <property type="entry name" value="OmpA_C-like"/>
    <property type="match status" value="1"/>
</dbReference>
<dbReference type="SUPFAM" id="SSF103088">
    <property type="entry name" value="OmpA-like"/>
    <property type="match status" value="1"/>
</dbReference>
<proteinExistence type="predicted"/>
<dbReference type="AlphaFoldDB" id="A0A2S1LWA2"/>
<accession>A0A2S1LWA2</accession>
<dbReference type="InterPro" id="IPR050330">
    <property type="entry name" value="Bact_OuterMem_StrucFunc"/>
</dbReference>
<evidence type="ECO:0000313" key="3">
    <source>
        <dbReference type="EMBL" id="AWG42558.1"/>
    </source>
</evidence>
<evidence type="ECO:0000256" key="1">
    <source>
        <dbReference type="PROSITE-ProRule" id="PRU00473"/>
    </source>
</evidence>
<dbReference type="Proteomes" id="UP000244655">
    <property type="component" value="Chromosome"/>
</dbReference>
<dbReference type="RefSeq" id="WP_108728957.1">
    <property type="nucleotide sequence ID" value="NZ_CP025785.1"/>
</dbReference>
<dbReference type="InterPro" id="IPR006665">
    <property type="entry name" value="OmpA-like"/>
</dbReference>
<dbReference type="Pfam" id="PF00691">
    <property type="entry name" value="OmpA"/>
    <property type="match status" value="1"/>
</dbReference>
<dbReference type="OrthoDB" id="9805566at2"/>
<dbReference type="EMBL" id="CP025785">
    <property type="protein sequence ID" value="AWG42558.1"/>
    <property type="molecule type" value="Genomic_DNA"/>
</dbReference>
<protein>
    <recommendedName>
        <fullName evidence="2">OmpA-like domain-containing protein</fullName>
    </recommendedName>
</protein>
<evidence type="ECO:0000259" key="2">
    <source>
        <dbReference type="PROSITE" id="PS51123"/>
    </source>
</evidence>
<keyword evidence="1" id="KW-0472">Membrane</keyword>
<sequence length="385" mass="44945">MKSKIVILLILVRTLIFSSEVFEFKYTKGSKFRIETTDNQKIYLNGVFNSNIKTNIQVSSEVKDVKANFADIKSYYRILKRDDESDVYLLKEEFEGNFSISKQGEYRINRTQKRPSVRGVPRFPTKPIAINETWTYPAEEYIQASTVSSEIKDFIVRFDVKYIYKGKEKVGDKDYDIIHSNYESKYKVKNISFYQKVKQIIYFDSNAGNTYKYKDKYEFEMKSNESNIKMIGDSFGEIVSIELPNDNSVETELKEYISKKHIDSIDIAKNEKGVNLSLDIEFHPDSFQIMKKEYSKLNHIADLLEKFKDNNILIEGHTAKFGTEQEMQELSEKRAHSIGNYLLKMKVKNKDQIFFKGWGAKKPKYAISSPLASKNRRVEITILNN</sequence>
<name>A0A2S1LWA2_9SPIR</name>
<dbReference type="InterPro" id="IPR036737">
    <property type="entry name" value="OmpA-like_sf"/>
</dbReference>
<evidence type="ECO:0000313" key="4">
    <source>
        <dbReference type="Proteomes" id="UP000244655"/>
    </source>
</evidence>
<reference evidence="3 4" key="1">
    <citation type="submission" date="2018-01" db="EMBL/GenBank/DDBJ databases">
        <title>Genome sequence of Borrelia tachyglossi.</title>
        <authorList>
            <person name="Gofton A.W."/>
        </authorList>
    </citation>
    <scope>NUCLEOTIDE SEQUENCE [LARGE SCALE GENOMIC DNA]</scope>
    <source>
        <strain evidence="3 4">Bc-F10-1268</strain>
    </source>
</reference>
<dbReference type="Gene3D" id="3.30.1330.60">
    <property type="entry name" value="OmpA-like domain"/>
    <property type="match status" value="1"/>
</dbReference>